<dbReference type="Proteomes" id="UP000688137">
    <property type="component" value="Unassembled WGS sequence"/>
</dbReference>
<dbReference type="FunFam" id="3.40.50.300:FF:002483">
    <property type="entry name" value="Uncharacterized protein"/>
    <property type="match status" value="1"/>
</dbReference>
<evidence type="ECO:0000256" key="3">
    <source>
        <dbReference type="ARBA" id="ARBA00022692"/>
    </source>
</evidence>
<dbReference type="EMBL" id="CAJJDM010000099">
    <property type="protein sequence ID" value="CAD8094490.1"/>
    <property type="molecule type" value="Genomic_DNA"/>
</dbReference>
<organism evidence="8 9">
    <name type="scientific">Paramecium primaurelia</name>
    <dbReference type="NCBI Taxonomy" id="5886"/>
    <lineage>
        <taxon>Eukaryota</taxon>
        <taxon>Sar</taxon>
        <taxon>Alveolata</taxon>
        <taxon>Ciliophora</taxon>
        <taxon>Intramacronucleata</taxon>
        <taxon>Oligohymenophorea</taxon>
        <taxon>Peniculida</taxon>
        <taxon>Parameciidae</taxon>
        <taxon>Paramecium</taxon>
    </lineage>
</organism>
<feature type="transmembrane region" description="Helical" evidence="6">
    <location>
        <begin position="399"/>
        <end position="420"/>
    </location>
</feature>
<dbReference type="InterPro" id="IPR050352">
    <property type="entry name" value="ABCG_transporters"/>
</dbReference>
<proteinExistence type="predicted"/>
<dbReference type="InterPro" id="IPR013525">
    <property type="entry name" value="ABC2_TM"/>
</dbReference>
<dbReference type="GO" id="GO:0016020">
    <property type="term" value="C:membrane"/>
    <property type="evidence" value="ECO:0007669"/>
    <property type="project" value="UniProtKB-SubCell"/>
</dbReference>
<dbReference type="GO" id="GO:0005524">
    <property type="term" value="F:ATP binding"/>
    <property type="evidence" value="ECO:0007669"/>
    <property type="project" value="InterPro"/>
</dbReference>
<dbReference type="InterPro" id="IPR003593">
    <property type="entry name" value="AAA+_ATPase"/>
</dbReference>
<evidence type="ECO:0000256" key="5">
    <source>
        <dbReference type="ARBA" id="ARBA00023136"/>
    </source>
</evidence>
<gene>
    <name evidence="8" type="ORF">PPRIM_AZ9-3.1.T0960046</name>
</gene>
<protein>
    <recommendedName>
        <fullName evidence="7">ABC transporter domain-containing protein</fullName>
    </recommendedName>
</protein>
<accession>A0A8S1NRD3</accession>
<reference evidence="8" key="1">
    <citation type="submission" date="2021-01" db="EMBL/GenBank/DDBJ databases">
        <authorList>
            <consortium name="Genoscope - CEA"/>
            <person name="William W."/>
        </authorList>
    </citation>
    <scope>NUCLEOTIDE SEQUENCE</scope>
</reference>
<name>A0A8S1NRD3_PARPR</name>
<keyword evidence="9" id="KW-1185">Reference proteome</keyword>
<dbReference type="InterPro" id="IPR043926">
    <property type="entry name" value="ABCG_dom"/>
</dbReference>
<comment type="caution">
    <text evidence="8">The sequence shown here is derived from an EMBL/GenBank/DDBJ whole genome shotgun (WGS) entry which is preliminary data.</text>
</comment>
<evidence type="ECO:0000256" key="4">
    <source>
        <dbReference type="ARBA" id="ARBA00022989"/>
    </source>
</evidence>
<comment type="subcellular location">
    <subcellularLocation>
        <location evidence="1">Membrane</location>
        <topology evidence="1">Multi-pass membrane protein</topology>
    </subcellularLocation>
</comment>
<dbReference type="Pfam" id="PF19055">
    <property type="entry name" value="ABC2_membrane_7"/>
    <property type="match status" value="1"/>
</dbReference>
<dbReference type="PANTHER" id="PTHR48041:SF139">
    <property type="entry name" value="PROTEIN SCARLET"/>
    <property type="match status" value="1"/>
</dbReference>
<sequence length="605" mass="68942">MQRIHPEQEIKGLKIIKSATTNISSRTLQNRKAVDLVFDDIYYTVQNGKSERVILDHVSGICPGGQTTAILGSSGAGKTSLLNVLACRIINNKHCKLTGELYANQDKYNYDKFSEFASYVMQNDVLLETMTPKEAFTFVSSLKYNDEETKKLRVDETIKSMRLEKCQNSRVGGAMVKGISGGERKRTSIGYELVSNPSVILLDEPTSGLDSFTAFQIIHQLKLLAKDQDKTIIFTIHQPSSDIFLLFDRVMLLVQGKLIYQGDRGKIISYFKSFGFECPTHSNPMDYLISITHSEDPKNVETYPLYYQNYELQLANEIRQEINNRNQSSIVYKSIETTISYQIGLLTKRCFVNFSRDDMQMKARIGSAIFQGLLHGGVFWEAAKDSETISDVRNIAGSLYFLCVNFAIGSMMQVVLGFAVEREVFLREENSKLYSALSYFIGKQFVEVPFCILQPLILQIISYWMISYNDYDVSIVIINFFVCILLCICANSLGLMAGCAFRDIKLALTAVPIIMMPVILLSGYMANSKNFPVWFGWLQYLSPVRYAYEAISLNEFTHRSFQIDPTDLYDFHIGMWNCIYILIGFIVGFRVFAYFFLKGLRERLQ</sequence>
<evidence type="ECO:0000259" key="7">
    <source>
        <dbReference type="PROSITE" id="PS50893"/>
    </source>
</evidence>
<feature type="transmembrane region" description="Helical" evidence="6">
    <location>
        <begin position="506"/>
        <end position="526"/>
    </location>
</feature>
<evidence type="ECO:0000313" key="8">
    <source>
        <dbReference type="EMBL" id="CAD8094490.1"/>
    </source>
</evidence>
<evidence type="ECO:0000256" key="1">
    <source>
        <dbReference type="ARBA" id="ARBA00004141"/>
    </source>
</evidence>
<feature type="transmembrane region" description="Helical" evidence="6">
    <location>
        <begin position="473"/>
        <end position="494"/>
    </location>
</feature>
<dbReference type="OMA" id="LPCPKTY"/>
<dbReference type="AlphaFoldDB" id="A0A8S1NRD3"/>
<dbReference type="PANTHER" id="PTHR48041">
    <property type="entry name" value="ABC TRANSPORTER G FAMILY MEMBER 28"/>
    <property type="match status" value="1"/>
</dbReference>
<feature type="transmembrane region" description="Helical" evidence="6">
    <location>
        <begin position="573"/>
        <end position="597"/>
    </location>
</feature>
<evidence type="ECO:0000313" key="9">
    <source>
        <dbReference type="Proteomes" id="UP000688137"/>
    </source>
</evidence>
<feature type="transmembrane region" description="Helical" evidence="6">
    <location>
        <begin position="440"/>
        <end position="461"/>
    </location>
</feature>
<dbReference type="SMART" id="SM00382">
    <property type="entry name" value="AAA"/>
    <property type="match status" value="1"/>
</dbReference>
<keyword evidence="3 6" id="KW-0812">Transmembrane</keyword>
<dbReference type="GO" id="GO:0140359">
    <property type="term" value="F:ABC-type transporter activity"/>
    <property type="evidence" value="ECO:0007669"/>
    <property type="project" value="InterPro"/>
</dbReference>
<dbReference type="Pfam" id="PF00005">
    <property type="entry name" value="ABC_tran"/>
    <property type="match status" value="1"/>
</dbReference>
<keyword evidence="4 6" id="KW-1133">Transmembrane helix</keyword>
<evidence type="ECO:0000256" key="2">
    <source>
        <dbReference type="ARBA" id="ARBA00022448"/>
    </source>
</evidence>
<evidence type="ECO:0000256" key="6">
    <source>
        <dbReference type="SAM" id="Phobius"/>
    </source>
</evidence>
<keyword evidence="5 6" id="KW-0472">Membrane</keyword>
<keyword evidence="2" id="KW-0813">Transport</keyword>
<dbReference type="Pfam" id="PF01061">
    <property type="entry name" value="ABC2_membrane"/>
    <property type="match status" value="1"/>
</dbReference>
<dbReference type="PROSITE" id="PS50893">
    <property type="entry name" value="ABC_TRANSPORTER_2"/>
    <property type="match status" value="1"/>
</dbReference>
<feature type="domain" description="ABC transporter" evidence="7">
    <location>
        <begin position="36"/>
        <end position="280"/>
    </location>
</feature>
<dbReference type="GO" id="GO:0016887">
    <property type="term" value="F:ATP hydrolysis activity"/>
    <property type="evidence" value="ECO:0007669"/>
    <property type="project" value="InterPro"/>
</dbReference>
<dbReference type="InterPro" id="IPR003439">
    <property type="entry name" value="ABC_transporter-like_ATP-bd"/>
</dbReference>